<organism evidence="8">
    <name type="scientific">Thraustotheca clavata</name>
    <dbReference type="NCBI Taxonomy" id="74557"/>
    <lineage>
        <taxon>Eukaryota</taxon>
        <taxon>Sar</taxon>
        <taxon>Stramenopiles</taxon>
        <taxon>Oomycota</taxon>
        <taxon>Saprolegniomycetes</taxon>
        <taxon>Saprolegniales</taxon>
        <taxon>Achlyaceae</taxon>
        <taxon>Thraustotheca</taxon>
    </lineage>
</organism>
<dbReference type="SUPFAM" id="SSF57180">
    <property type="entry name" value="Cellulose-binding domain"/>
    <property type="match status" value="1"/>
</dbReference>
<evidence type="ECO:0000256" key="3">
    <source>
        <dbReference type="ARBA" id="ARBA00022729"/>
    </source>
</evidence>
<dbReference type="EMBL" id="KM038223">
    <property type="protein sequence ID" value="AIG55684.1"/>
    <property type="molecule type" value="Genomic_DNA"/>
</dbReference>
<dbReference type="AlphaFoldDB" id="A0A0A7CMN3"/>
<evidence type="ECO:0000256" key="4">
    <source>
        <dbReference type="ARBA" id="ARBA00022989"/>
    </source>
</evidence>
<dbReference type="EMBL" id="JNBS01002672">
    <property type="protein sequence ID" value="OQR89737.1"/>
    <property type="molecule type" value="Genomic_DNA"/>
</dbReference>
<evidence type="ECO:0000256" key="1">
    <source>
        <dbReference type="ARBA" id="ARBA00004141"/>
    </source>
</evidence>
<comment type="subcellular location">
    <subcellularLocation>
        <location evidence="1">Membrane</location>
        <topology evidence="1">Multi-pass membrane protein</topology>
    </subcellularLocation>
</comment>
<dbReference type="GO" id="GO:0016020">
    <property type="term" value="C:membrane"/>
    <property type="evidence" value="ECO:0007669"/>
    <property type="project" value="UniProtKB-SubCell"/>
</dbReference>
<gene>
    <name evidence="9" type="ORF">THRCLA_09604</name>
</gene>
<keyword evidence="4" id="KW-1133">Transmembrane helix</keyword>
<dbReference type="PROSITE" id="PS01346">
    <property type="entry name" value="CLAUDIN"/>
    <property type="match status" value="1"/>
</dbReference>
<evidence type="ECO:0000256" key="5">
    <source>
        <dbReference type="ARBA" id="ARBA00023136"/>
    </source>
</evidence>
<keyword evidence="3 6" id="KW-0732">Signal</keyword>
<dbReference type="GO" id="GO:0030248">
    <property type="term" value="F:cellulose binding"/>
    <property type="evidence" value="ECO:0007669"/>
    <property type="project" value="InterPro"/>
</dbReference>
<evidence type="ECO:0000256" key="6">
    <source>
        <dbReference type="SAM" id="SignalP"/>
    </source>
</evidence>
<dbReference type="GO" id="GO:0005576">
    <property type="term" value="C:extracellular region"/>
    <property type="evidence" value="ECO:0007669"/>
    <property type="project" value="InterPro"/>
</dbReference>
<feature type="signal peptide" evidence="6">
    <location>
        <begin position="1"/>
        <end position="16"/>
    </location>
</feature>
<proteinExistence type="predicted"/>
<dbReference type="PROSITE" id="PS51164">
    <property type="entry name" value="CBM1_2"/>
    <property type="match status" value="1"/>
</dbReference>
<protein>
    <submittedName>
        <fullName evidence="8">Secreted protein</fullName>
    </submittedName>
</protein>
<evidence type="ECO:0000313" key="10">
    <source>
        <dbReference type="Proteomes" id="UP000243217"/>
    </source>
</evidence>
<dbReference type="InterPro" id="IPR000254">
    <property type="entry name" value="CBD"/>
</dbReference>
<evidence type="ECO:0000256" key="2">
    <source>
        <dbReference type="ARBA" id="ARBA00022692"/>
    </source>
</evidence>
<feature type="chain" id="PRO_5002027327" evidence="6">
    <location>
        <begin position="17"/>
        <end position="153"/>
    </location>
</feature>
<accession>A0A0A7CMN3</accession>
<dbReference type="GO" id="GO:0005975">
    <property type="term" value="P:carbohydrate metabolic process"/>
    <property type="evidence" value="ECO:0007669"/>
    <property type="project" value="InterPro"/>
</dbReference>
<dbReference type="OrthoDB" id="2119228at2759"/>
<sequence length="153" mass="16866">MKSSVVLACLAAVVTARCGIEYGVCNDGSDIEQCCESSMFECHKSESGYTCQPSWGSVMNAQGAGLWGQCGGKTFKGDTQCPQGSKCVKVNDYYFQCQKLATTPDRFPTYAQCGGTNNNFQANGKTCRDEDMCFHFSKYFWQCIPKTVVYDHV</sequence>
<dbReference type="InterPro" id="IPR035971">
    <property type="entry name" value="CBD_sf"/>
</dbReference>
<evidence type="ECO:0000259" key="7">
    <source>
        <dbReference type="PROSITE" id="PS51164"/>
    </source>
</evidence>
<dbReference type="Pfam" id="PF00734">
    <property type="entry name" value="CBM_1"/>
    <property type="match status" value="1"/>
</dbReference>
<keyword evidence="5" id="KW-0472">Membrane</keyword>
<reference evidence="8 10" key="1">
    <citation type="journal article" date="2014" name="Genome Biol. Evol.">
        <title>The secreted proteins of Achlya hypogyna and Thraustotheca clavata identify the ancestral oomycete secretome and reveal gene acquisitions by horizontal gene transfer.</title>
        <authorList>
            <person name="Misner I."/>
            <person name="Blouin N."/>
            <person name="Leonard G."/>
            <person name="Richards T.A."/>
            <person name="Lane C.E."/>
        </authorList>
    </citation>
    <scope>NUCLEOTIDE SEQUENCE</scope>
    <source>
        <strain evidence="8 10">ATCC 34112</strain>
    </source>
</reference>
<dbReference type="PROSITE" id="PS00562">
    <property type="entry name" value="CBM1_1"/>
    <property type="match status" value="1"/>
</dbReference>
<evidence type="ECO:0000313" key="8">
    <source>
        <dbReference type="EMBL" id="AIG55684.1"/>
    </source>
</evidence>
<keyword evidence="2" id="KW-0812">Transmembrane</keyword>
<dbReference type="SMART" id="SM00236">
    <property type="entry name" value="fCBD"/>
    <property type="match status" value="2"/>
</dbReference>
<feature type="domain" description="CBM1" evidence="7">
    <location>
        <begin position="62"/>
        <end position="98"/>
    </location>
</feature>
<dbReference type="InterPro" id="IPR017974">
    <property type="entry name" value="Claudin_CS"/>
</dbReference>
<name>A0A0A7CMN3_9STRA</name>
<dbReference type="Proteomes" id="UP000243217">
    <property type="component" value="Unassembled WGS sequence"/>
</dbReference>
<keyword evidence="10" id="KW-1185">Reference proteome</keyword>
<evidence type="ECO:0000313" key="9">
    <source>
        <dbReference type="EMBL" id="OQR89737.1"/>
    </source>
</evidence>